<dbReference type="WBParaSite" id="JU765_v2.g20042.t2">
    <property type="protein sequence ID" value="JU765_v2.g20042.t2"/>
    <property type="gene ID" value="JU765_v2.g20042"/>
</dbReference>
<proteinExistence type="predicted"/>
<evidence type="ECO:0000313" key="1">
    <source>
        <dbReference type="Proteomes" id="UP000887576"/>
    </source>
</evidence>
<sequence>MNRCKNLLLMSEIQTFLDPGIREELSTQMGNISIYAAKIEHLYRCKKCDIPQIVDTIKPNFVCFSCKFNNCKNCEREYVGNHEGRTCQELINFEMKEGIRVHRNKNGTELNEMYVHRCHRCRIQFLKYEGCNFITCRCKATQCYVCRAPDIDGNHFRQGKCEQFAKYEVIEETRMKEERIKRGITDLD</sequence>
<protein>
    <submittedName>
        <fullName evidence="2">RING-type domain-containing protein</fullName>
    </submittedName>
</protein>
<accession>A0AC34QWL9</accession>
<dbReference type="Proteomes" id="UP000887576">
    <property type="component" value="Unplaced"/>
</dbReference>
<evidence type="ECO:0000313" key="2">
    <source>
        <dbReference type="WBParaSite" id="JU765_v2.g20042.t2"/>
    </source>
</evidence>
<name>A0AC34QWL9_9BILA</name>
<organism evidence="1 2">
    <name type="scientific">Panagrolaimus sp. JU765</name>
    <dbReference type="NCBI Taxonomy" id="591449"/>
    <lineage>
        <taxon>Eukaryota</taxon>
        <taxon>Metazoa</taxon>
        <taxon>Ecdysozoa</taxon>
        <taxon>Nematoda</taxon>
        <taxon>Chromadorea</taxon>
        <taxon>Rhabditida</taxon>
        <taxon>Tylenchina</taxon>
        <taxon>Panagrolaimomorpha</taxon>
        <taxon>Panagrolaimoidea</taxon>
        <taxon>Panagrolaimidae</taxon>
        <taxon>Panagrolaimus</taxon>
    </lineage>
</organism>
<reference evidence="2" key="1">
    <citation type="submission" date="2022-11" db="UniProtKB">
        <authorList>
            <consortium name="WormBaseParasite"/>
        </authorList>
    </citation>
    <scope>IDENTIFICATION</scope>
</reference>